<evidence type="ECO:0000256" key="3">
    <source>
        <dbReference type="ARBA" id="ARBA00023159"/>
    </source>
</evidence>
<sequence length="157" mass="18124">MALVSGYPRGKVLKGFTALGPYIREGKCSDNHFFFDCLAVCINMQPAPEKREFWGWWIDLEAEAKRYTYTYHLGKFDKEGKWTESEFSDQDVIDKLESSLRAFHTRLRAYIATLNMTLEPAEAFKEQPFSLTALFSVPDFSFVSRYAGRHGAGSRRR</sequence>
<comment type="similarity">
    <text evidence="5">Belongs to the Crl family.</text>
</comment>
<proteinExistence type="inferred from homology"/>
<keyword evidence="7" id="KW-1185">Reference proteome</keyword>
<keyword evidence="3 5" id="KW-0010">Activator</keyword>
<dbReference type="Pfam" id="PF07417">
    <property type="entry name" value="Crl"/>
    <property type="match status" value="1"/>
</dbReference>
<comment type="subcellular location">
    <subcellularLocation>
        <location evidence="5">Cytoplasm</location>
    </subcellularLocation>
</comment>
<feature type="region of interest" description="Essential for activity" evidence="5">
    <location>
        <begin position="99"/>
        <end position="122"/>
    </location>
</feature>
<name>A0ABS5Y9M0_9GAMM</name>
<organism evidence="6 7">
    <name type="scientific">Candidatus Sodalis endolongispinus</name>
    <dbReference type="NCBI Taxonomy" id="2812662"/>
    <lineage>
        <taxon>Bacteria</taxon>
        <taxon>Pseudomonadati</taxon>
        <taxon>Pseudomonadota</taxon>
        <taxon>Gammaproteobacteria</taxon>
        <taxon>Enterobacterales</taxon>
        <taxon>Bruguierivoracaceae</taxon>
        <taxon>Sodalis</taxon>
    </lineage>
</organism>
<evidence type="ECO:0000313" key="6">
    <source>
        <dbReference type="EMBL" id="MBT9431646.1"/>
    </source>
</evidence>
<gene>
    <name evidence="5 6" type="primary">crl</name>
    <name evidence="6" type="ORF">JZM24_04870</name>
</gene>
<reference evidence="6 7" key="1">
    <citation type="journal article" date="2021" name="Genome Biol. Evol.">
        <title>The evolution of interdependence in a four-way mealybug symbiosis.</title>
        <authorList>
            <person name="Garber A.I."/>
            <person name="Kupper M."/>
            <person name="Laetsch D.R."/>
            <person name="Weldon S.R."/>
            <person name="Ladinsky M.S."/>
            <person name="Bjorkman P.J."/>
            <person name="McCutcheon J.P."/>
        </authorList>
    </citation>
    <scope>NUCLEOTIDE SEQUENCE [LARGE SCALE GENOMIC DNA]</scope>
    <source>
        <strain evidence="6">SOD</strain>
    </source>
</reference>
<accession>A0ABS5Y9M0</accession>
<keyword evidence="4 5" id="KW-0804">Transcription</keyword>
<comment type="function">
    <text evidence="5">Binds to the sigma-S subunit of RNA polymerase, activating expression of sigma-S-regulated genes. Stimulates RNA polymerase holoenzyme formation and may bind to several other sigma factors, such as sigma-70 and sigma-32.</text>
</comment>
<keyword evidence="2 5" id="KW-0805">Transcription regulation</keyword>
<dbReference type="HAMAP" id="MF_01178">
    <property type="entry name" value="Crl"/>
    <property type="match status" value="1"/>
</dbReference>
<dbReference type="InterPro" id="IPR009986">
    <property type="entry name" value="Tscrpt_reg_Crl"/>
</dbReference>
<evidence type="ECO:0000256" key="4">
    <source>
        <dbReference type="ARBA" id="ARBA00023163"/>
    </source>
</evidence>
<dbReference type="InterPro" id="IPR038208">
    <property type="entry name" value="Tscrpt_reg_Crl_sf"/>
</dbReference>
<evidence type="ECO:0000256" key="2">
    <source>
        <dbReference type="ARBA" id="ARBA00023015"/>
    </source>
</evidence>
<evidence type="ECO:0000256" key="5">
    <source>
        <dbReference type="HAMAP-Rule" id="MF_01178"/>
    </source>
</evidence>
<dbReference type="EMBL" id="JAFJYC010000001">
    <property type="protein sequence ID" value="MBT9431646.1"/>
    <property type="molecule type" value="Genomic_DNA"/>
</dbReference>
<protein>
    <recommendedName>
        <fullName evidence="5">Sigma factor-binding protein Crl</fullName>
    </recommendedName>
</protein>
<keyword evidence="1 5" id="KW-0963">Cytoplasm</keyword>
<dbReference type="Proteomes" id="UP000811282">
    <property type="component" value="Unassembled WGS sequence"/>
</dbReference>
<dbReference type="NCBIfam" id="NF008217">
    <property type="entry name" value="PRK10984.1"/>
    <property type="match status" value="1"/>
</dbReference>
<evidence type="ECO:0000313" key="7">
    <source>
        <dbReference type="Proteomes" id="UP000811282"/>
    </source>
</evidence>
<dbReference type="Gene3D" id="3.30.310.230">
    <property type="entry name" value="Sigma factor-binding protein Crl monomer"/>
    <property type="match status" value="1"/>
</dbReference>
<comment type="caution">
    <text evidence="6">The sequence shown here is derived from an EMBL/GenBank/DDBJ whole genome shotgun (WGS) entry which is preliminary data.</text>
</comment>
<evidence type="ECO:0000256" key="1">
    <source>
        <dbReference type="ARBA" id="ARBA00022490"/>
    </source>
</evidence>